<protein>
    <recommendedName>
        <fullName evidence="5">Wall-associated receptor kinase C-terminal domain-containing protein</fullName>
    </recommendedName>
</protein>
<evidence type="ECO:0000256" key="1">
    <source>
        <dbReference type="ARBA" id="ARBA00022741"/>
    </source>
</evidence>
<organism evidence="6 7">
    <name type="scientific">Buddleja alternifolia</name>
    <dbReference type="NCBI Taxonomy" id="168488"/>
    <lineage>
        <taxon>Eukaryota</taxon>
        <taxon>Viridiplantae</taxon>
        <taxon>Streptophyta</taxon>
        <taxon>Embryophyta</taxon>
        <taxon>Tracheophyta</taxon>
        <taxon>Spermatophyta</taxon>
        <taxon>Magnoliopsida</taxon>
        <taxon>eudicotyledons</taxon>
        <taxon>Gunneridae</taxon>
        <taxon>Pentapetalae</taxon>
        <taxon>asterids</taxon>
        <taxon>lamiids</taxon>
        <taxon>Lamiales</taxon>
        <taxon>Scrophulariaceae</taxon>
        <taxon>Buddlejeae</taxon>
        <taxon>Buddleja</taxon>
    </lineage>
</organism>
<gene>
    <name evidence="6" type="ORF">BUALT_Bualt17G0101500</name>
</gene>
<dbReference type="Proteomes" id="UP000826271">
    <property type="component" value="Unassembled WGS sequence"/>
</dbReference>
<keyword evidence="4" id="KW-1133">Transmembrane helix</keyword>
<feature type="transmembrane region" description="Helical" evidence="4">
    <location>
        <begin position="117"/>
        <end position="141"/>
    </location>
</feature>
<name>A0AAV6W910_9LAMI</name>
<keyword evidence="2" id="KW-0067">ATP-binding</keyword>
<dbReference type="EMBL" id="WHWC01000017">
    <property type="protein sequence ID" value="KAG8366648.1"/>
    <property type="molecule type" value="Genomic_DNA"/>
</dbReference>
<evidence type="ECO:0000313" key="7">
    <source>
        <dbReference type="Proteomes" id="UP000826271"/>
    </source>
</evidence>
<keyword evidence="3" id="KW-0325">Glycoprotein</keyword>
<dbReference type="AlphaFoldDB" id="A0AAV6W910"/>
<evidence type="ECO:0000256" key="4">
    <source>
        <dbReference type="SAM" id="Phobius"/>
    </source>
</evidence>
<feature type="domain" description="Wall-associated receptor kinase C-terminal" evidence="5">
    <location>
        <begin position="64"/>
        <end position="108"/>
    </location>
</feature>
<dbReference type="Pfam" id="PF14380">
    <property type="entry name" value="WAK_assoc"/>
    <property type="match status" value="1"/>
</dbReference>
<comment type="caution">
    <text evidence="6">The sequence shown here is derived from an EMBL/GenBank/DDBJ whole genome shotgun (WGS) entry which is preliminary data.</text>
</comment>
<keyword evidence="4" id="KW-0812">Transmembrane</keyword>
<dbReference type="PANTHER" id="PTHR46008">
    <property type="entry name" value="LEAF RUST 10 DISEASE-RESISTANCE LOCUS RECEPTOR-LIKE PROTEIN KINASE-LIKE 1.4"/>
    <property type="match status" value="1"/>
</dbReference>
<proteinExistence type="predicted"/>
<evidence type="ECO:0000256" key="2">
    <source>
        <dbReference type="ARBA" id="ARBA00022840"/>
    </source>
</evidence>
<dbReference type="InterPro" id="IPR032872">
    <property type="entry name" value="WAK_assoc_C"/>
</dbReference>
<keyword evidence="7" id="KW-1185">Reference proteome</keyword>
<keyword evidence="4" id="KW-0472">Membrane</keyword>
<dbReference type="GO" id="GO:0005524">
    <property type="term" value="F:ATP binding"/>
    <property type="evidence" value="ECO:0007669"/>
    <property type="project" value="UniProtKB-KW"/>
</dbReference>
<reference evidence="6" key="1">
    <citation type="submission" date="2019-10" db="EMBL/GenBank/DDBJ databases">
        <authorList>
            <person name="Zhang R."/>
            <person name="Pan Y."/>
            <person name="Wang J."/>
            <person name="Ma R."/>
            <person name="Yu S."/>
        </authorList>
    </citation>
    <scope>NUCLEOTIDE SEQUENCE</scope>
    <source>
        <strain evidence="6">LA-IB0</strain>
        <tissue evidence="6">Leaf</tissue>
    </source>
</reference>
<dbReference type="PANTHER" id="PTHR46008:SF2">
    <property type="entry name" value="LEAF RUST 10 DISEASE-RESISTANCE LOCUS RECEPTOR-LIKE PROTEIN KINASE-LIKE 1.4"/>
    <property type="match status" value="1"/>
</dbReference>
<evidence type="ECO:0000313" key="6">
    <source>
        <dbReference type="EMBL" id="KAG8366648.1"/>
    </source>
</evidence>
<sequence>MRKFQRVEFPLALETDCGLFMVDNCDSEFPPQIQFDVRGNLETVGGGGSIPPECSVIELPRSGTPQSDELFGLLSAEFIVEWNVSADCSQCHERGGQCLTNNMNQFRCKREKSRLKLILATSISGGAFLLLLCTFVSYIIWRRKKRINEGYFFLEAYLLIPPQIQTSNAKASTLYSLFSHTQNLKRPLIASILLKNSEMEALEPYTTSDAEVRRMTTSVAELAFGCLQLEKDLRPSMDEVLDFLINIQSGEDGKCDGTDNNTKS</sequence>
<dbReference type="GO" id="GO:0016301">
    <property type="term" value="F:kinase activity"/>
    <property type="evidence" value="ECO:0007669"/>
    <property type="project" value="TreeGrafter"/>
</dbReference>
<evidence type="ECO:0000256" key="3">
    <source>
        <dbReference type="ARBA" id="ARBA00023180"/>
    </source>
</evidence>
<evidence type="ECO:0000259" key="5">
    <source>
        <dbReference type="Pfam" id="PF14380"/>
    </source>
</evidence>
<keyword evidence="1" id="KW-0547">Nucleotide-binding</keyword>
<accession>A0AAV6W910</accession>